<reference evidence="1 2" key="2">
    <citation type="submission" date="2019-01" db="EMBL/GenBank/DDBJ databases">
        <title>A chromosome length genome reference of the Java medaka (oryzias javanicus).</title>
        <authorList>
            <person name="Herpin A."/>
            <person name="Takehana Y."/>
            <person name="Naruse K."/>
            <person name="Ansai S."/>
            <person name="Kawaguchi M."/>
        </authorList>
    </citation>
    <scope>NUCLEOTIDE SEQUENCE [LARGE SCALE GENOMIC DNA]</scope>
    <source>
        <strain evidence="1">RS831</strain>
        <tissue evidence="1">Whole body</tissue>
    </source>
</reference>
<evidence type="ECO:0000313" key="1">
    <source>
        <dbReference type="EMBL" id="RVE75368.1"/>
    </source>
</evidence>
<reference evidence="1 2" key="1">
    <citation type="submission" date="2018-11" db="EMBL/GenBank/DDBJ databases">
        <authorList>
            <person name="Lopez-Roques C."/>
            <person name="Donnadieu C."/>
            <person name="Bouchez O."/>
            <person name="Klopp C."/>
            <person name="Cabau C."/>
            <person name="Zahm M."/>
        </authorList>
    </citation>
    <scope>NUCLEOTIDE SEQUENCE [LARGE SCALE GENOMIC DNA]</scope>
    <source>
        <strain evidence="1">RS831</strain>
        <tissue evidence="1">Whole body</tissue>
    </source>
</reference>
<gene>
    <name evidence="1" type="ORF">OJAV_G00016270</name>
</gene>
<proteinExistence type="predicted"/>
<protein>
    <submittedName>
        <fullName evidence="1">Uncharacterized protein</fullName>
    </submittedName>
</protein>
<keyword evidence="2" id="KW-1185">Reference proteome</keyword>
<organism evidence="1 2">
    <name type="scientific">Oryzias javanicus</name>
    <name type="common">Javanese ricefish</name>
    <name type="synonym">Aplocheilus javanicus</name>
    <dbReference type="NCBI Taxonomy" id="123683"/>
    <lineage>
        <taxon>Eukaryota</taxon>
        <taxon>Metazoa</taxon>
        <taxon>Chordata</taxon>
        <taxon>Craniata</taxon>
        <taxon>Vertebrata</taxon>
        <taxon>Euteleostomi</taxon>
        <taxon>Actinopterygii</taxon>
        <taxon>Neopterygii</taxon>
        <taxon>Teleostei</taxon>
        <taxon>Neoteleostei</taxon>
        <taxon>Acanthomorphata</taxon>
        <taxon>Ovalentaria</taxon>
        <taxon>Atherinomorphae</taxon>
        <taxon>Beloniformes</taxon>
        <taxon>Adrianichthyidae</taxon>
        <taxon>Oryziinae</taxon>
        <taxon>Oryzias</taxon>
    </lineage>
</organism>
<name>A0A3S2Q0R6_ORYJA</name>
<dbReference type="AlphaFoldDB" id="A0A3S2Q0R6"/>
<dbReference type="Proteomes" id="UP000283210">
    <property type="component" value="Chromosome 2"/>
</dbReference>
<sequence>MAAACWKVAPGKLSTCTSSCWKGGRRERLESPMMTTFFLTDRPQSDSLCLMCTCLVGLHVGVPGDCSSARLLSSSLQVGVDGGEEGASMKIAPLLSSCGSSDDGKSR</sequence>
<evidence type="ECO:0000313" key="2">
    <source>
        <dbReference type="Proteomes" id="UP000283210"/>
    </source>
</evidence>
<accession>A0A3S2Q0R6</accession>
<dbReference type="EMBL" id="CM012438">
    <property type="protein sequence ID" value="RVE75368.1"/>
    <property type="molecule type" value="Genomic_DNA"/>
</dbReference>